<feature type="transmembrane region" description="Helical" evidence="9">
    <location>
        <begin position="1878"/>
        <end position="1897"/>
    </location>
</feature>
<name>A0A6G0ILD7_LARCR</name>
<evidence type="ECO:0000256" key="9">
    <source>
        <dbReference type="SAM" id="Phobius"/>
    </source>
</evidence>
<dbReference type="InterPro" id="IPR026919">
    <property type="entry name" value="ADGRV1"/>
</dbReference>
<dbReference type="InterPro" id="IPR003644">
    <property type="entry name" value="Calx_beta"/>
</dbReference>
<dbReference type="InterPro" id="IPR038081">
    <property type="entry name" value="CalX-like_sf"/>
</dbReference>
<evidence type="ECO:0000256" key="7">
    <source>
        <dbReference type="ARBA" id="ARBA00023136"/>
    </source>
</evidence>
<dbReference type="FunFam" id="2.60.40.2030:FF:000007">
    <property type="entry name" value="Adhesion G-protein coupled receptor V1"/>
    <property type="match status" value="1"/>
</dbReference>
<dbReference type="Pfam" id="PF03160">
    <property type="entry name" value="Calx-beta"/>
    <property type="match status" value="8"/>
</dbReference>
<dbReference type="GO" id="GO:0004930">
    <property type="term" value="F:G protein-coupled receptor activity"/>
    <property type="evidence" value="ECO:0007669"/>
    <property type="project" value="InterPro"/>
</dbReference>
<feature type="transmembrane region" description="Helical" evidence="9">
    <location>
        <begin position="1845"/>
        <end position="1866"/>
    </location>
</feature>
<dbReference type="SUPFAM" id="SSF141072">
    <property type="entry name" value="CalX-like"/>
    <property type="match status" value="12"/>
</dbReference>
<keyword evidence="13" id="KW-1185">Reference proteome</keyword>
<accession>A0A6G0ILD7</accession>
<reference evidence="12 13" key="1">
    <citation type="submission" date="2019-07" db="EMBL/GenBank/DDBJ databases">
        <title>Chromosome genome assembly for large yellow croaker.</title>
        <authorList>
            <person name="Xiao S."/>
        </authorList>
    </citation>
    <scope>NUCLEOTIDE SEQUENCE [LARGE SCALE GENOMIC DNA]</scope>
    <source>
        <strain evidence="12">JMULYC20181020</strain>
        <tissue evidence="12">Muscle</tissue>
    </source>
</reference>
<dbReference type="InterPro" id="IPR017981">
    <property type="entry name" value="GPCR_2-like_7TM"/>
</dbReference>
<comment type="subcellular location">
    <subcellularLocation>
        <location evidence="1">Membrane</location>
        <topology evidence="1">Multi-pass membrane protein</topology>
    </subcellularLocation>
</comment>
<evidence type="ECO:0000256" key="4">
    <source>
        <dbReference type="ARBA" id="ARBA00022737"/>
    </source>
</evidence>
<evidence type="ECO:0000256" key="8">
    <source>
        <dbReference type="ARBA" id="ARBA00023157"/>
    </source>
</evidence>
<keyword evidence="8" id="KW-1015">Disulfide bond</keyword>
<feature type="domain" description="G-protein coupled receptors family 2 profile 2" evidence="11">
    <location>
        <begin position="1842"/>
        <end position="2093"/>
    </location>
</feature>
<feature type="transmembrane region" description="Helical" evidence="9">
    <location>
        <begin position="2041"/>
        <end position="2059"/>
    </location>
</feature>
<sequence length="2202" mass="240755">MLAYEIPPPDNVLYLSVVRLAGSTGRLVMYWEAELISADLNDFSPTSGNITFQDGQREAMIAITILDDEQELEFTVSEPEFVDDPDAVATLTVLRSPGGKGAVTLGWQLEEQAKDDLSPLNGTLVFTETESMKTFVIRALADTLLEGDEHFTVRLFPDESGAVINPVNGVATITITADKAALGIIGIAESSRNILIGEPHGDYNGSAVVSLVRGPGVFGEVQVYWNITPAVVSEFEAISGTVTMRDRQSAASIILKALDDDLPEEHREYQLTLTSATSGLEISPIAMHAKIIMAASDNPFGLFSFTQHQISVTEEEGMVNVTVIRSLGSLGSVWVTYQTTGNTAVSGVDFTPASGRLLFTPGQTSQQIILHMLDDSLPEALEMFFLNITEVELVNVSGVDYTVMESGLQQDQPPAIGNISSLVVVIKQNDNVEGVLEFMENYVNVTVEEDVGFVLIPVVRRVGSYGLVSAQFISRGLSATPDLDYILDNGSVTFNHGQNTSHINVTIIDDLDSEYAEIFEVQLVGATGGAVLGSHRVAWVTIAKSDSPSGMVRFLNESLITLVNPNSTLKLNLVLERAGGLVGNATVAWIIRGPNSREVLPPINTDIKEPVNGSFFFRDGEEGTRSIELRILPHGEVEVEEKFVIELSILSGELDVDPHAGSVTLKIEKFGDPNGIVQFTEDALQERVYNESTEAEGPFNISLSITRREGVMGNITVHWQIQSDSDIAGDFLTSAGSVTILEGQRMAEIILSLMPDTVPELEELYTVQLTAVEGGATFDANPNLIRTHIRVRANDEPHGVFSLDPEQQSIVVVGSGSEITRALVMNVTRLAGLFGNASVGYKISGRIDEVMDIMEILEGQAEGRLFFREGQTFGTITVPISSQVFLSVGESFTAELTDVRLVSPIHGTPPRLLHEASAATVTVPEEAASSEVGFDSLALQVSSIETGTCEAKVTRTGLFGDIRVQWQAGYPSGQAPPGLTVGAINPNSGSVTLAHGERTKAISLTAVADASEPAYYAIHLTAATSNTSATVKLRSGFTVAEVEPLGIYQFAPDSRQLVIAEDIQTITLYVQRLYGSRSNSTRLSYTTVSGSATAGEDFIAVPDGRLVFDSPRQTNTSFRLSILDDSVSEADEYFHINLTDVQVLTPDLAWADTSPRLNPQHSLATVTILASDVTGGLLSIGPDVVTPEDRDEETQEERRVVLRVRRSDSAAADVRVRVQAYGDGSTTPLPFELDPVGTLAKEEQDFRLESTIVSLQAGQNETEVILLILDDSEPEGQEVFFIYLSDPEGGAQITDSPYEGFGAFAKITILGFSLNSLMGQVLDEDSENRTALLYLQRQENRAFEDLQVLWRVTFSKATHTLVSNGVDLTRQLVQTSGTTLCRRGEIICALTLEVLHDEEPENQAWFLVEIYQVGVGATINETTRFANITLAESDDPQGLVYFAVGYRLPIATRTTTRLSLQVYRRASTATVMSVRYRTVELYRDEMLGPTIIRPAKEGMDFPKQEGILTFDVGHSNTSLDIDLTPDLASSVPTPKRFQVELYNATGGARVHPEFGLANVTVVADEASEALWGLLDQLHQPLDSTILDQALQGLINQISTPLTPEQMAGVLEALDKVLAEGERAPLQGSSRNLTYDLLCALANPSRVDTRGISHLAGVAERFAFSLLTNSQCEIRGTILETCPYMTISAFQWYPTEINGYRFRGHNGDFFQLPDTLLPVPAVSTPNCGNLSQIQLTEFRTEHWFLTNDTTTALNGKVFSASLQDRGSRPLEDGNEVVYRIHSPGEQIKPGQSLCLLWNQTTASWSSDGRYCRVVKESGNYVECACSHLSIYTAYAEFATLASYNEAFYASGFICISGFALAIISHVLCSRSPMFAAKLLSYMMVSCLGTQICFLVSAFRGRMFSEDSCAAVALFAHYFHLSQFFWMLIQAVNFWQILVMNDEHTDRRHLLYFLLGWGLPAMVIIVLVIVLLGGFGWTIHSVYGLVQGDVCFIPNIYAALCTAVLVPLICLVAVLVVFIHAYQVTQQWKAYDDIYRGRTNSTEVPLVLYLFLLISLVWLWAGLHMGYRNLWMLILYVIFNCLLGLYVFAVYFIMHNQVCWPTKASYTVEMSDSPDSTYQGGGPTTIGGDISKSTQNLISAMEEVSADWERASLRPSSQPSSVFKPSPVMGTYTTEGGFINTNLVTADEESQEFDDLIFALKTDR</sequence>
<dbReference type="GO" id="GO:0032420">
    <property type="term" value="C:stereocilium"/>
    <property type="evidence" value="ECO:0007669"/>
    <property type="project" value="TreeGrafter"/>
</dbReference>
<dbReference type="InterPro" id="IPR000832">
    <property type="entry name" value="GPCR_2_secretin-like"/>
</dbReference>
<feature type="transmembrane region" description="Helical" evidence="9">
    <location>
        <begin position="2071"/>
        <end position="2092"/>
    </location>
</feature>
<dbReference type="EMBL" id="REGW02000009">
    <property type="protein sequence ID" value="KAE8292325.1"/>
    <property type="molecule type" value="Genomic_DNA"/>
</dbReference>
<dbReference type="PROSITE" id="PS50261">
    <property type="entry name" value="G_PROTEIN_RECEP_F2_4"/>
    <property type="match status" value="1"/>
</dbReference>
<keyword evidence="7 9" id="KW-0472">Membrane</keyword>
<proteinExistence type="predicted"/>
<evidence type="ECO:0000256" key="2">
    <source>
        <dbReference type="ARBA" id="ARBA00022692"/>
    </source>
</evidence>
<dbReference type="InterPro" id="IPR057244">
    <property type="entry name" value="GAIN_B"/>
</dbReference>
<dbReference type="GO" id="GO:0007601">
    <property type="term" value="P:visual perception"/>
    <property type="evidence" value="ECO:0007669"/>
    <property type="project" value="TreeGrafter"/>
</dbReference>
<keyword evidence="4" id="KW-0677">Repeat</keyword>
<evidence type="ECO:0008006" key="14">
    <source>
        <dbReference type="Google" id="ProtNLM"/>
    </source>
</evidence>
<dbReference type="GO" id="GO:0071277">
    <property type="term" value="P:cellular response to calcium ion"/>
    <property type="evidence" value="ECO:0007669"/>
    <property type="project" value="TreeGrafter"/>
</dbReference>
<keyword evidence="6 9" id="KW-1133">Transmembrane helix</keyword>
<dbReference type="GO" id="GO:0010855">
    <property type="term" value="F:adenylate cyclase inhibitor activity"/>
    <property type="evidence" value="ECO:0007669"/>
    <property type="project" value="TreeGrafter"/>
</dbReference>
<dbReference type="GO" id="GO:0001965">
    <property type="term" value="F:G-protein alpha-subunit binding"/>
    <property type="evidence" value="ECO:0007669"/>
    <property type="project" value="TreeGrafter"/>
</dbReference>
<dbReference type="Gene3D" id="1.20.1070.10">
    <property type="entry name" value="Rhodopsin 7-helix transmembrane proteins"/>
    <property type="match status" value="1"/>
</dbReference>
<dbReference type="GO" id="GO:0007166">
    <property type="term" value="P:cell surface receptor signaling pathway"/>
    <property type="evidence" value="ECO:0007669"/>
    <property type="project" value="InterPro"/>
</dbReference>
<evidence type="ECO:0000256" key="1">
    <source>
        <dbReference type="ARBA" id="ARBA00004141"/>
    </source>
</evidence>
<dbReference type="InterPro" id="IPR046338">
    <property type="entry name" value="GAIN_dom_sf"/>
</dbReference>
<evidence type="ECO:0000259" key="10">
    <source>
        <dbReference type="PROSITE" id="PS50221"/>
    </source>
</evidence>
<comment type="caution">
    <text evidence="12">The sequence shown here is derived from an EMBL/GenBank/DDBJ whole genome shotgun (WGS) entry which is preliminary data.</text>
</comment>
<keyword evidence="3" id="KW-0732">Signal</keyword>
<feature type="transmembrane region" description="Helical" evidence="9">
    <location>
        <begin position="1994"/>
        <end position="2020"/>
    </location>
</feature>
<dbReference type="PROSITE" id="PS50221">
    <property type="entry name" value="GAIN_B"/>
    <property type="match status" value="1"/>
</dbReference>
<evidence type="ECO:0000256" key="6">
    <source>
        <dbReference type="ARBA" id="ARBA00022989"/>
    </source>
</evidence>
<dbReference type="PANTHER" id="PTHR46682:SF1">
    <property type="entry name" value="ADHESION G-PROTEIN COUPLED RECEPTOR V1"/>
    <property type="match status" value="1"/>
</dbReference>
<dbReference type="SMART" id="SM00303">
    <property type="entry name" value="GPS"/>
    <property type="match status" value="1"/>
</dbReference>
<organism evidence="12 13">
    <name type="scientific">Larimichthys crocea</name>
    <name type="common">Large yellow croaker</name>
    <name type="synonym">Pseudosciaena crocea</name>
    <dbReference type="NCBI Taxonomy" id="215358"/>
    <lineage>
        <taxon>Eukaryota</taxon>
        <taxon>Metazoa</taxon>
        <taxon>Chordata</taxon>
        <taxon>Craniata</taxon>
        <taxon>Vertebrata</taxon>
        <taxon>Euteleostomi</taxon>
        <taxon>Actinopterygii</taxon>
        <taxon>Neopterygii</taxon>
        <taxon>Teleostei</taxon>
        <taxon>Neoteleostei</taxon>
        <taxon>Acanthomorphata</taxon>
        <taxon>Eupercaria</taxon>
        <taxon>Sciaenidae</taxon>
        <taxon>Larimichthys</taxon>
    </lineage>
</organism>
<feature type="transmembrane region" description="Helical" evidence="9">
    <location>
        <begin position="1948"/>
        <end position="1974"/>
    </location>
</feature>
<dbReference type="GO" id="GO:0007605">
    <property type="term" value="P:sensory perception of sound"/>
    <property type="evidence" value="ECO:0007669"/>
    <property type="project" value="TreeGrafter"/>
</dbReference>
<feature type="transmembrane region" description="Helical" evidence="9">
    <location>
        <begin position="1917"/>
        <end position="1936"/>
    </location>
</feature>
<dbReference type="InterPro" id="IPR000203">
    <property type="entry name" value="GPS"/>
</dbReference>
<dbReference type="FunFam" id="2.60.40.2030:FF:000021">
    <property type="entry name" value="Adhesion G protein-coupled receptor V1"/>
    <property type="match status" value="1"/>
</dbReference>
<evidence type="ECO:0000313" key="13">
    <source>
        <dbReference type="Proteomes" id="UP000424527"/>
    </source>
</evidence>
<feature type="domain" description="GAIN-B" evidence="10">
    <location>
        <begin position="1682"/>
        <end position="1840"/>
    </location>
</feature>
<protein>
    <recommendedName>
        <fullName evidence="14">G-protein coupled receptor 98</fullName>
    </recommendedName>
</protein>
<dbReference type="PANTHER" id="PTHR46682">
    <property type="entry name" value="ADHESION G-PROTEIN COUPLED RECEPTOR V1"/>
    <property type="match status" value="1"/>
</dbReference>
<dbReference type="Gene3D" id="2.60.40.2030">
    <property type="match status" value="11"/>
</dbReference>
<dbReference type="Gene3D" id="2.60.220.50">
    <property type="match status" value="1"/>
</dbReference>
<dbReference type="SMART" id="SM00237">
    <property type="entry name" value="Calx_beta"/>
    <property type="match status" value="4"/>
</dbReference>
<evidence type="ECO:0000313" key="12">
    <source>
        <dbReference type="EMBL" id="KAE8292325.1"/>
    </source>
</evidence>
<keyword evidence="5" id="KW-0106">Calcium</keyword>
<dbReference type="GO" id="GO:0005737">
    <property type="term" value="C:cytoplasm"/>
    <property type="evidence" value="ECO:0007669"/>
    <property type="project" value="TreeGrafter"/>
</dbReference>
<evidence type="ECO:0000256" key="3">
    <source>
        <dbReference type="ARBA" id="ARBA00022729"/>
    </source>
</evidence>
<gene>
    <name evidence="12" type="ORF">D5F01_LYC09692</name>
</gene>
<dbReference type="GO" id="GO:0016020">
    <property type="term" value="C:membrane"/>
    <property type="evidence" value="ECO:0007669"/>
    <property type="project" value="UniProtKB-SubCell"/>
</dbReference>
<dbReference type="Proteomes" id="UP000424527">
    <property type="component" value="Unassembled WGS sequence"/>
</dbReference>
<evidence type="ECO:0000259" key="11">
    <source>
        <dbReference type="PROSITE" id="PS50261"/>
    </source>
</evidence>
<dbReference type="Pfam" id="PF00002">
    <property type="entry name" value="7tm_2"/>
    <property type="match status" value="1"/>
</dbReference>
<keyword evidence="2 9" id="KW-0812">Transmembrane</keyword>
<dbReference type="Pfam" id="PF01825">
    <property type="entry name" value="GPS"/>
    <property type="match status" value="1"/>
</dbReference>
<evidence type="ECO:0000256" key="5">
    <source>
        <dbReference type="ARBA" id="ARBA00022837"/>
    </source>
</evidence>